<evidence type="ECO:0000313" key="2">
    <source>
        <dbReference type="EMBL" id="EJT69973.1"/>
    </source>
</evidence>
<evidence type="ECO:0000313" key="4">
    <source>
        <dbReference type="Proteomes" id="UP000006039"/>
    </source>
</evidence>
<dbReference type="GeneID" id="20352608"/>
<sequence>MPEGQPPNVAISNQHEKPDDFSLPEFRALVSVLLGHRIQWQNILVELAIPYVDFRKDETSLVLFQAMYQAGPPSEGSALRQGNHALDDAGFSHELLHRLREAAGRIKQNWESSQALFSFICVATRVLSLSSDTDVHEACLRFLLETRRIAFGWLKQVRAEAQSATEEGFRLELLGKTAEIALICIASFGIDEHHLQVLLNSPEDASTLIQCSISAQECLRPEDLETRGSLLSLMIFRWKRVCHRASPVLSQVLTSAESRTVHRKKESTQEMATHSGDASILKKEEFTQGMGGHSGNALDDAILQSWSEYHKGSQWRPRSKPMQHWLETETATIQGSSLDVNFNLLTGELLVNGLPLSRLPPEYERHPTYRRLFSNTILYVMPSNMPGMQFGLKSKVAGYTVCLGMQIQDLVISACGENGVTFQIVPARLFESLLPESLVQGCTHWISGLCRGQNPELVGSFARASGRWSRAVGTYRAPPFNADSKEAGPCGRPRNPSNAFPLSKKALLLTGFVRKR</sequence>
<dbReference type="EnsemblFungi" id="EJT69973">
    <property type="protein sequence ID" value="EJT69973"/>
    <property type="gene ID" value="GGTG_12150"/>
</dbReference>
<dbReference type="Proteomes" id="UP000006039">
    <property type="component" value="Unassembled WGS sequence"/>
</dbReference>
<feature type="region of interest" description="Disordered" evidence="1">
    <location>
        <begin position="259"/>
        <end position="280"/>
    </location>
</feature>
<reference evidence="3" key="4">
    <citation type="journal article" date="2015" name="G3 (Bethesda)">
        <title>Genome sequences of three phytopathogenic species of the Magnaporthaceae family of fungi.</title>
        <authorList>
            <person name="Okagaki L.H."/>
            <person name="Nunes C.C."/>
            <person name="Sailsbery J."/>
            <person name="Clay B."/>
            <person name="Brown D."/>
            <person name="John T."/>
            <person name="Oh Y."/>
            <person name="Young N."/>
            <person name="Fitzgerald M."/>
            <person name="Haas B.J."/>
            <person name="Zeng Q."/>
            <person name="Young S."/>
            <person name="Adiconis X."/>
            <person name="Fan L."/>
            <person name="Levin J.Z."/>
            <person name="Mitchell T.K."/>
            <person name="Okubara P.A."/>
            <person name="Farman M.L."/>
            <person name="Kohn L.M."/>
            <person name="Birren B."/>
            <person name="Ma L.-J."/>
            <person name="Dean R.A."/>
        </authorList>
    </citation>
    <scope>NUCLEOTIDE SEQUENCE</scope>
    <source>
        <strain evidence="3">R3-111a-1</strain>
    </source>
</reference>
<dbReference type="HOGENOM" id="CLU_040320_0_0_1"/>
<dbReference type="eggNOG" id="ENOG502QUFK">
    <property type="taxonomic scope" value="Eukaryota"/>
</dbReference>
<reference evidence="2" key="3">
    <citation type="submission" date="2010-09" db="EMBL/GenBank/DDBJ databases">
        <title>Annotation of Gaeumannomyces graminis var. tritici R3-111a-1.</title>
        <authorList>
            <consortium name="The Broad Institute Genome Sequencing Platform"/>
            <person name="Ma L.-J."/>
            <person name="Dead R."/>
            <person name="Young S.K."/>
            <person name="Zeng Q."/>
            <person name="Gargeya S."/>
            <person name="Fitzgerald M."/>
            <person name="Haas B."/>
            <person name="Abouelleil A."/>
            <person name="Alvarado L."/>
            <person name="Arachchi H.M."/>
            <person name="Berlin A."/>
            <person name="Brown A."/>
            <person name="Chapman S.B."/>
            <person name="Chen Z."/>
            <person name="Dunbar C."/>
            <person name="Freedman E."/>
            <person name="Gearin G."/>
            <person name="Gellesch M."/>
            <person name="Goldberg J."/>
            <person name="Griggs A."/>
            <person name="Gujja S."/>
            <person name="Heiman D."/>
            <person name="Howarth C."/>
            <person name="Larson L."/>
            <person name="Lui A."/>
            <person name="MacDonald P.J.P."/>
            <person name="Mehta T."/>
            <person name="Montmayeur A."/>
            <person name="Murphy C."/>
            <person name="Neiman D."/>
            <person name="Pearson M."/>
            <person name="Priest M."/>
            <person name="Roberts A."/>
            <person name="Saif S."/>
            <person name="Shea T."/>
            <person name="Shenoy N."/>
            <person name="Sisk P."/>
            <person name="Stolte C."/>
            <person name="Sykes S."/>
            <person name="Yandava C."/>
            <person name="Wortman J."/>
            <person name="Nusbaum C."/>
            <person name="Birren B."/>
        </authorList>
    </citation>
    <scope>NUCLEOTIDE SEQUENCE</scope>
    <source>
        <strain evidence="2">R3-111a-1</strain>
    </source>
</reference>
<gene>
    <name evidence="3" type="primary">20352608</name>
    <name evidence="2" type="ORF">GGTG_12150</name>
</gene>
<reference evidence="4" key="1">
    <citation type="submission" date="2010-07" db="EMBL/GenBank/DDBJ databases">
        <title>The genome sequence of Gaeumannomyces graminis var. tritici strain R3-111a-1.</title>
        <authorList>
            <consortium name="The Broad Institute Genome Sequencing Platform"/>
            <person name="Ma L.-J."/>
            <person name="Dead R."/>
            <person name="Young S."/>
            <person name="Zeng Q."/>
            <person name="Koehrsen M."/>
            <person name="Alvarado L."/>
            <person name="Berlin A."/>
            <person name="Chapman S.B."/>
            <person name="Chen Z."/>
            <person name="Freedman E."/>
            <person name="Gellesch M."/>
            <person name="Goldberg J."/>
            <person name="Griggs A."/>
            <person name="Gujja S."/>
            <person name="Heilman E.R."/>
            <person name="Heiman D."/>
            <person name="Hepburn T."/>
            <person name="Howarth C."/>
            <person name="Jen D."/>
            <person name="Larson L."/>
            <person name="Mehta T."/>
            <person name="Neiman D."/>
            <person name="Pearson M."/>
            <person name="Roberts A."/>
            <person name="Saif S."/>
            <person name="Shea T."/>
            <person name="Shenoy N."/>
            <person name="Sisk P."/>
            <person name="Stolte C."/>
            <person name="Sykes S."/>
            <person name="Walk T."/>
            <person name="White J."/>
            <person name="Yandava C."/>
            <person name="Haas B."/>
            <person name="Nusbaum C."/>
            <person name="Birren B."/>
        </authorList>
    </citation>
    <scope>NUCLEOTIDE SEQUENCE [LARGE SCALE GENOMIC DNA]</scope>
    <source>
        <strain evidence="4">R3-111a-1</strain>
    </source>
</reference>
<dbReference type="AlphaFoldDB" id="J3PF71"/>
<name>J3PF71_GAET3</name>
<dbReference type="STRING" id="644352.J3PF71"/>
<organism evidence="2">
    <name type="scientific">Gaeumannomyces tritici (strain R3-111a-1)</name>
    <name type="common">Wheat and barley take-all root rot fungus</name>
    <name type="synonym">Gaeumannomyces graminis var. tritici</name>
    <dbReference type="NCBI Taxonomy" id="644352"/>
    <lineage>
        <taxon>Eukaryota</taxon>
        <taxon>Fungi</taxon>
        <taxon>Dikarya</taxon>
        <taxon>Ascomycota</taxon>
        <taxon>Pezizomycotina</taxon>
        <taxon>Sordariomycetes</taxon>
        <taxon>Sordariomycetidae</taxon>
        <taxon>Magnaporthales</taxon>
        <taxon>Magnaporthaceae</taxon>
        <taxon>Gaeumannomyces</taxon>
    </lineage>
</organism>
<reference evidence="3" key="5">
    <citation type="submission" date="2018-04" db="UniProtKB">
        <authorList>
            <consortium name="EnsemblFungi"/>
        </authorList>
    </citation>
    <scope>IDENTIFICATION</scope>
    <source>
        <strain evidence="3">R3-111a-1</strain>
    </source>
</reference>
<reference evidence="2" key="2">
    <citation type="submission" date="2010-07" db="EMBL/GenBank/DDBJ databases">
        <authorList>
            <consortium name="The Broad Institute Genome Sequencing Platform"/>
            <consortium name="Broad Institute Genome Sequencing Center for Infectious Disease"/>
            <person name="Ma L.-J."/>
            <person name="Dead R."/>
            <person name="Young S."/>
            <person name="Zeng Q."/>
            <person name="Koehrsen M."/>
            <person name="Alvarado L."/>
            <person name="Berlin A."/>
            <person name="Chapman S.B."/>
            <person name="Chen Z."/>
            <person name="Freedman E."/>
            <person name="Gellesch M."/>
            <person name="Goldberg J."/>
            <person name="Griggs A."/>
            <person name="Gujja S."/>
            <person name="Heilman E.R."/>
            <person name="Heiman D."/>
            <person name="Hepburn T."/>
            <person name="Howarth C."/>
            <person name="Jen D."/>
            <person name="Larson L."/>
            <person name="Mehta T."/>
            <person name="Neiman D."/>
            <person name="Pearson M."/>
            <person name="Roberts A."/>
            <person name="Saif S."/>
            <person name="Shea T."/>
            <person name="Shenoy N."/>
            <person name="Sisk P."/>
            <person name="Stolte C."/>
            <person name="Sykes S."/>
            <person name="Walk T."/>
            <person name="White J."/>
            <person name="Yandava C."/>
            <person name="Haas B."/>
            <person name="Nusbaum C."/>
            <person name="Birren B."/>
        </authorList>
    </citation>
    <scope>NUCLEOTIDE SEQUENCE</scope>
    <source>
        <strain evidence="2">R3-111a-1</strain>
    </source>
</reference>
<dbReference type="VEuPathDB" id="FungiDB:GGTG_12150"/>
<dbReference type="EMBL" id="GL385402">
    <property type="protein sequence ID" value="EJT69973.1"/>
    <property type="molecule type" value="Genomic_DNA"/>
</dbReference>
<protein>
    <submittedName>
        <fullName evidence="2 3">Uncharacterized protein</fullName>
    </submittedName>
</protein>
<dbReference type="OrthoDB" id="5078988at2759"/>
<evidence type="ECO:0000256" key="1">
    <source>
        <dbReference type="SAM" id="MobiDB-lite"/>
    </source>
</evidence>
<proteinExistence type="predicted"/>
<keyword evidence="4" id="KW-1185">Reference proteome</keyword>
<evidence type="ECO:0000313" key="3">
    <source>
        <dbReference type="EnsemblFungi" id="EJT69973"/>
    </source>
</evidence>
<accession>J3PF71</accession>
<dbReference type="RefSeq" id="XP_009228307.1">
    <property type="nucleotide sequence ID" value="XM_009230043.1"/>
</dbReference>